<feature type="transmembrane region" description="Helical" evidence="1">
    <location>
        <begin position="135"/>
        <end position="153"/>
    </location>
</feature>
<gene>
    <name evidence="2" type="ORF">CYMTET_5478</name>
</gene>
<evidence type="ECO:0000256" key="1">
    <source>
        <dbReference type="SAM" id="Phobius"/>
    </source>
</evidence>
<protein>
    <submittedName>
        <fullName evidence="2">Uncharacterized protein</fullName>
    </submittedName>
</protein>
<organism evidence="2 3">
    <name type="scientific">Cymbomonas tetramitiformis</name>
    <dbReference type="NCBI Taxonomy" id="36881"/>
    <lineage>
        <taxon>Eukaryota</taxon>
        <taxon>Viridiplantae</taxon>
        <taxon>Chlorophyta</taxon>
        <taxon>Pyramimonadophyceae</taxon>
        <taxon>Pyramimonadales</taxon>
        <taxon>Pyramimonadaceae</taxon>
        <taxon>Cymbomonas</taxon>
    </lineage>
</organism>
<keyword evidence="3" id="KW-1185">Reference proteome</keyword>
<evidence type="ECO:0000313" key="2">
    <source>
        <dbReference type="EMBL" id="KAK3286995.1"/>
    </source>
</evidence>
<dbReference type="Proteomes" id="UP001190700">
    <property type="component" value="Unassembled WGS sequence"/>
</dbReference>
<sequence length="361" mass="38979">MHFLLLGAFVTHAQEEDDRFIIKPFRGEWSDKRHAEGKSDVYTLLRDRRDLRALGLVWNSLEISVTEEAGCPLQVVATLEETDVVATKEIPATRTKKTSLLELPPTGGAVKLNITCKSDEEGDYKLVISNELRPLFPACAGVGLFLVIIAPIVSSSVAFVYLGGTTLTFLLISLVILYKLSKNMGAKRTTPLAMMVFAVLPAEHRSTAFHYYLSTVLWPLQTISDHLLGNTGLVDDQKQTIVVGAACLLVWLCLLIGFLVVRNFAINKSTGEVDGGAAEVVIKLRRGGVGRGLGEGVSVPVLDNPVAIVMVVALFIPPGSYIVSGTFKVPSFPPAAACLQLIGLASPYAHTRFTAGNGTRF</sequence>
<keyword evidence="1" id="KW-1133">Transmembrane helix</keyword>
<feature type="transmembrane region" description="Helical" evidence="1">
    <location>
        <begin position="159"/>
        <end position="180"/>
    </location>
</feature>
<accession>A0AAE0GZB5</accession>
<keyword evidence="1" id="KW-0472">Membrane</keyword>
<dbReference type="PANTHER" id="PTHR31587:SF4">
    <property type="entry name" value="TRANSMEMBRANE PROTEIN (DUF2215)"/>
    <property type="match status" value="1"/>
</dbReference>
<keyword evidence="1" id="KW-0812">Transmembrane</keyword>
<dbReference type="EMBL" id="LGRX02001048">
    <property type="protein sequence ID" value="KAK3286995.1"/>
    <property type="molecule type" value="Genomic_DNA"/>
</dbReference>
<feature type="transmembrane region" description="Helical" evidence="1">
    <location>
        <begin position="241"/>
        <end position="261"/>
    </location>
</feature>
<evidence type="ECO:0000313" key="3">
    <source>
        <dbReference type="Proteomes" id="UP001190700"/>
    </source>
</evidence>
<proteinExistence type="predicted"/>
<name>A0AAE0GZB5_9CHLO</name>
<comment type="caution">
    <text evidence="2">The sequence shown here is derived from an EMBL/GenBank/DDBJ whole genome shotgun (WGS) entry which is preliminary data.</text>
</comment>
<reference evidence="2 3" key="1">
    <citation type="journal article" date="2015" name="Genome Biol. Evol.">
        <title>Comparative Genomics of a Bacterivorous Green Alga Reveals Evolutionary Causalities and Consequences of Phago-Mixotrophic Mode of Nutrition.</title>
        <authorList>
            <person name="Burns J.A."/>
            <person name="Paasch A."/>
            <person name="Narechania A."/>
            <person name="Kim E."/>
        </authorList>
    </citation>
    <scope>NUCLEOTIDE SEQUENCE [LARGE SCALE GENOMIC DNA]</scope>
    <source>
        <strain evidence="2 3">PLY_AMNH</strain>
    </source>
</reference>
<dbReference type="AlphaFoldDB" id="A0AAE0GZB5"/>
<dbReference type="PANTHER" id="PTHR31587">
    <property type="entry name" value="TRANSMEMBRANE PROTEIN (DUF2215)"/>
    <property type="match status" value="1"/>
</dbReference>